<dbReference type="InterPro" id="IPR005613">
    <property type="entry name" value="AIP3_C"/>
</dbReference>
<dbReference type="InterPro" id="IPR051825">
    <property type="entry name" value="SRCIN1"/>
</dbReference>
<feature type="compositionally biased region" description="Basic and acidic residues" evidence="3">
    <location>
        <begin position="74"/>
        <end position="83"/>
    </location>
</feature>
<organism evidence="5 6">
    <name type="scientific">Purpureocillium lilacinum</name>
    <name type="common">Paecilomyces lilacinus</name>
    <dbReference type="NCBI Taxonomy" id="33203"/>
    <lineage>
        <taxon>Eukaryota</taxon>
        <taxon>Fungi</taxon>
        <taxon>Dikarya</taxon>
        <taxon>Ascomycota</taxon>
        <taxon>Pezizomycotina</taxon>
        <taxon>Sordariomycetes</taxon>
        <taxon>Hypocreomycetidae</taxon>
        <taxon>Hypocreales</taxon>
        <taxon>Ophiocordycipitaceae</taxon>
        <taxon>Purpureocillium</taxon>
    </lineage>
</organism>
<dbReference type="GO" id="GO:0005519">
    <property type="term" value="F:cytoskeletal regulatory protein binding"/>
    <property type="evidence" value="ECO:0007669"/>
    <property type="project" value="InterPro"/>
</dbReference>
<dbReference type="Pfam" id="PF23153">
    <property type="entry name" value="Aip3p_Bud6_N"/>
    <property type="match status" value="1"/>
</dbReference>
<comment type="caution">
    <text evidence="5">The sequence shown here is derived from an EMBL/GenBank/DDBJ whole genome shotgun (WGS) entry which is preliminary data.</text>
</comment>
<evidence type="ECO:0000259" key="4">
    <source>
        <dbReference type="SMART" id="SM00806"/>
    </source>
</evidence>
<accession>A0A2U3DTK0</accession>
<protein>
    <recommendedName>
        <fullName evidence="4">Actin interacting protein 3 C-terminal domain-containing protein</fullName>
    </recommendedName>
</protein>
<feature type="compositionally biased region" description="Low complexity" evidence="3">
    <location>
        <begin position="503"/>
        <end position="527"/>
    </location>
</feature>
<feature type="region of interest" description="Disordered" evidence="3">
    <location>
        <begin position="74"/>
        <end position="99"/>
    </location>
</feature>
<feature type="compositionally biased region" description="Basic and acidic residues" evidence="3">
    <location>
        <begin position="753"/>
        <end position="771"/>
    </location>
</feature>
<dbReference type="InterPro" id="IPR022782">
    <property type="entry name" value="AIP3-like_C"/>
</dbReference>
<proteinExistence type="predicted"/>
<feature type="region of interest" description="Disordered" evidence="3">
    <location>
        <begin position="126"/>
        <end position="151"/>
    </location>
</feature>
<dbReference type="Gene3D" id="1.20.58.1540">
    <property type="entry name" value="Actin interacting protein 3, C-terminal domain"/>
    <property type="match status" value="1"/>
</dbReference>
<keyword evidence="1 2" id="KW-0175">Coiled coil</keyword>
<dbReference type="PANTHER" id="PTHR22741">
    <property type="entry name" value="P140CAP/SNIP-RELATED"/>
    <property type="match status" value="1"/>
</dbReference>
<evidence type="ECO:0000313" key="5">
    <source>
        <dbReference type="EMBL" id="PWI65554.1"/>
    </source>
</evidence>
<feature type="coiled-coil region" evidence="2">
    <location>
        <begin position="1021"/>
        <end position="1048"/>
    </location>
</feature>
<dbReference type="InterPro" id="IPR056279">
    <property type="entry name" value="Aip3p_Bud6_N"/>
</dbReference>
<name>A0A2U3DTK0_PURLI</name>
<evidence type="ECO:0000256" key="1">
    <source>
        <dbReference type="ARBA" id="ARBA00023054"/>
    </source>
</evidence>
<feature type="compositionally biased region" description="Pro residues" evidence="3">
    <location>
        <begin position="602"/>
        <end position="611"/>
    </location>
</feature>
<feature type="compositionally biased region" description="Acidic residues" evidence="3">
    <location>
        <begin position="1261"/>
        <end position="1283"/>
    </location>
</feature>
<dbReference type="EMBL" id="LCWV01000032">
    <property type="protein sequence ID" value="PWI65554.1"/>
    <property type="molecule type" value="Genomic_DNA"/>
</dbReference>
<feature type="compositionally biased region" description="Low complexity" evidence="3">
    <location>
        <begin position="290"/>
        <end position="325"/>
    </location>
</feature>
<dbReference type="GO" id="GO:0005737">
    <property type="term" value="C:cytoplasm"/>
    <property type="evidence" value="ECO:0007669"/>
    <property type="project" value="TreeGrafter"/>
</dbReference>
<feature type="region of interest" description="Disordered" evidence="3">
    <location>
        <begin position="1135"/>
        <end position="1163"/>
    </location>
</feature>
<evidence type="ECO:0000313" key="6">
    <source>
        <dbReference type="Proteomes" id="UP000245956"/>
    </source>
</evidence>
<evidence type="ECO:0000256" key="2">
    <source>
        <dbReference type="SAM" id="Coils"/>
    </source>
</evidence>
<evidence type="ECO:0000256" key="3">
    <source>
        <dbReference type="SAM" id="MobiDB-lite"/>
    </source>
</evidence>
<feature type="coiled-coil region" evidence="2">
    <location>
        <begin position="1107"/>
        <end position="1134"/>
    </location>
</feature>
<dbReference type="GO" id="GO:0051286">
    <property type="term" value="C:cell tip"/>
    <property type="evidence" value="ECO:0007669"/>
    <property type="project" value="TreeGrafter"/>
</dbReference>
<feature type="domain" description="Actin interacting protein 3 C-terminal" evidence="4">
    <location>
        <begin position="803"/>
        <end position="1242"/>
    </location>
</feature>
<feature type="compositionally biased region" description="Polar residues" evidence="3">
    <location>
        <begin position="685"/>
        <end position="696"/>
    </location>
</feature>
<reference evidence="5 6" key="1">
    <citation type="journal article" date="2016" name="Front. Microbiol.">
        <title>Genome and transcriptome sequences reveal the specific parasitism of the nematophagous Purpureocillium lilacinum 36-1.</title>
        <authorList>
            <person name="Xie J."/>
            <person name="Li S."/>
            <person name="Mo C."/>
            <person name="Xiao X."/>
            <person name="Peng D."/>
            <person name="Wang G."/>
            <person name="Xiao Y."/>
        </authorList>
    </citation>
    <scope>NUCLEOTIDE SEQUENCE [LARGE SCALE GENOMIC DNA]</scope>
    <source>
        <strain evidence="5 6">36-1</strain>
    </source>
</reference>
<feature type="compositionally biased region" description="Polar residues" evidence="3">
    <location>
        <begin position="1141"/>
        <end position="1163"/>
    </location>
</feature>
<sequence>MRAIYEKVESEPSASRSHVSPAAHRTTLATAAELGASDRFLSLFPPLGRLQGCGQALRCLTHTHQAPTWCAAEKHVSETDKRAPSNTKRKRGTQLAAEGTAQASATELGAARAFAAGELPVSFGRSVAGRRASRRSSGVGGRPGLETVQDSAHCQTRLGQTRLALLLIGNHHHHHHQHPAACCRPKTTPRHFQRSFASPPQTPDAPSARRLPPLVGPCYFDAVPAPVVRLMRPRPDRPPERRRRAFEHPSNRIVAAPRHIDTMQPASGSQRSYAQRRSPGADPGPPPNVRPNSPGTAMQPRSSTASSRSAQSSSGSRRTTRDVSSPALLMAARAPSGWRRALDLRRRKKHKTNLNLLRIVQGSGGSSSSSSMPLSQIEKSVTHLLVATKQLLETLTQWSRGQATDSQVSDVYVRLGYEFNMACRAFTAINVDTSDLGNVPDLLRHILEATLSQEASAESLEKYLPRIRDIIINLLHGLKRKQQRLRQKQQGKDRDGNPLPERTTSVSTVGSGTSGLTNLLEEGLENGYRPDSQRGERPQPTAINTSPSRRFNAQRDQSRGSLASEQSSLSSTTMQNIPVLPPYPPEESTMPSASSMGDLSAFPPPPPPPPDSQSSALAALQKGGDLERRASRRYSQYQISKHLGGVNGVPMLPPQTTPIPNRGQKEARESLRAVQSRESVRHSRALSTHSRNTGLDSSPARIPSRVSEEPPTPVAEPSKALPESPAVRSPDEKYAPSATVSGPLPDPSSFASETKRGDDEPSKKEQIKSEDVPSVSQPPEPKHNESFFQVSPPPTPTKDLTLFLQYKSKVKKIVLPEGRDELSIGRLQLAFIEKFSWNTQQNGADLPEIYIQDPVSGVRHELEDLSDVKDRTVLVLNVEALDEVKRHIDDGMSALTKIVREMKQHVDDQGVTLQRVSDRQRETATELARLATAPPATPVVDGSKPVMGTGKKLGAGQLGELRSLRRDLAVMRQTYSTFQTEVENSMSAIRSKAANVKTAATKAAIPDIEGDAGYSYVTSGRKQLNADSDRLVAKVDDLQDLVEDLRKDVVHRGVRPLPRQLEGVAKDIAGLSKELKRMDEYMTQEKPIWTKIWEKELEDVCQGRDELRLMEDLLVDLRDDLEKANETFTLVEQATKEQMKDNGTGQSAGSARQFSKGLNNLGNSLDQNAAKEDVLGEVRALQPNHEDRLEAIERAEKLRQKELEGRRGNALQREIANFVEEGKLKKSGGFEEVERARKAKDDRIRREVWERQNGMIPENPIGEDEAAFEDAPEEAPETDEATIPDEVPTEAA</sequence>
<feature type="compositionally biased region" description="Polar residues" evidence="3">
    <location>
        <begin position="541"/>
        <end position="555"/>
    </location>
</feature>
<feature type="region of interest" description="Disordered" evidence="3">
    <location>
        <begin position="482"/>
        <end position="794"/>
    </location>
</feature>
<dbReference type="PANTHER" id="PTHR22741:SF10">
    <property type="entry name" value="COILED-COIL DOMAIN-CONTAINING PROTEIN CG32809"/>
    <property type="match status" value="1"/>
</dbReference>
<feature type="compositionally biased region" description="Low complexity" evidence="3">
    <location>
        <begin position="559"/>
        <end position="571"/>
    </location>
</feature>
<feature type="region of interest" description="Disordered" evidence="3">
    <location>
        <begin position="1"/>
        <end position="22"/>
    </location>
</feature>
<feature type="compositionally biased region" description="Basic and acidic residues" evidence="3">
    <location>
        <begin position="1"/>
        <end position="10"/>
    </location>
</feature>
<feature type="region of interest" description="Disordered" evidence="3">
    <location>
        <begin position="230"/>
        <end position="331"/>
    </location>
</feature>
<dbReference type="Proteomes" id="UP000245956">
    <property type="component" value="Unassembled WGS sequence"/>
</dbReference>
<dbReference type="Pfam" id="PF03915">
    <property type="entry name" value="AIP3"/>
    <property type="match status" value="1"/>
</dbReference>
<dbReference type="SMART" id="SM00806">
    <property type="entry name" value="AIP3"/>
    <property type="match status" value="1"/>
</dbReference>
<gene>
    <name evidence="5" type="ORF">PCL_06973</name>
</gene>
<feature type="compositionally biased region" description="Polar residues" evidence="3">
    <location>
        <begin position="264"/>
        <end position="275"/>
    </location>
</feature>
<feature type="region of interest" description="Disordered" evidence="3">
    <location>
        <begin position="189"/>
        <end position="210"/>
    </location>
</feature>
<feature type="region of interest" description="Disordered" evidence="3">
    <location>
        <begin position="1249"/>
        <end position="1292"/>
    </location>
</feature>
<dbReference type="GO" id="GO:0030010">
    <property type="term" value="P:establishment of cell polarity"/>
    <property type="evidence" value="ECO:0007669"/>
    <property type="project" value="TreeGrafter"/>
</dbReference>